<gene>
    <name evidence="1" type="primary">KNAG0E02770</name>
    <name evidence="1" type="ordered locus">KNAG_0E02770</name>
</gene>
<dbReference type="eggNOG" id="ENOG502QWRD">
    <property type="taxonomic scope" value="Eukaryota"/>
</dbReference>
<dbReference type="InterPro" id="IPR010828">
    <property type="entry name" value="Atf2/Sli1-like"/>
</dbReference>
<accession>J7S7W5</accession>
<dbReference type="AlphaFoldDB" id="J7S7W5"/>
<dbReference type="PANTHER" id="PTHR28037:SF2">
    <property type="entry name" value="ACR018CP"/>
    <property type="match status" value="1"/>
</dbReference>
<evidence type="ECO:0000313" key="1">
    <source>
        <dbReference type="EMBL" id="CCK70536.1"/>
    </source>
</evidence>
<name>J7S7W5_HUIN7</name>
<dbReference type="Pfam" id="PF07247">
    <property type="entry name" value="AATase"/>
    <property type="match status" value="1"/>
</dbReference>
<dbReference type="RefSeq" id="XP_022464782.1">
    <property type="nucleotide sequence ID" value="XM_022608269.1"/>
</dbReference>
<sequence>MSSVRALSSFEKKLLLQSVDGLKNGTTFGAEYSTFKEGWSDEEATLLTVKDSRLCLGLLTKALENLIKKHIELFLTINEQFEFEVLKKIKTSDVISTIQFDSFKDEKINCQLGAPPYLLRHIFNHDRFVPGSGKPLWKLYLLDDSLAFFHGQDCLFDVFSTANFHRLLLKEVNLLSSRPQKWKKLDYVFKFGPDSMSEVKQLPKSIYDNPKLYIPTLNPDLFNLQTQSFFKSIYVNTVKKPIEFLTNTDVSFLSLNSNMKYNDILDINSKLCGNTVFGCVSNERFKYLNTIINQEGLCLKSFIVGIAMLCLKPMVKNLSGTVTFSIPVDLRSFVDEPRDFGLYYKDIRVECPLSLIDDDKSKDCMKGASVSEEDFDEKLMEYQFKNITGFVRNHLEQRLTRFSKTGFNDDDIRRMKFDDKNTLGGSSNNGTFIQIYDTSLINVNEFGEPNSFMIRACNLTKSLNSEELMSLSYTYCEENGLNICIHYPENYKMESFVECFQSFLEEGN</sequence>
<organism evidence="1 2">
    <name type="scientific">Huiozyma naganishii (strain ATCC MYA-139 / BCRC 22969 / CBS 8797 / KCTC 17520 / NBRC 10181 / NCYC 3082 / Yp74L-3)</name>
    <name type="common">Yeast</name>
    <name type="synonym">Kazachstania naganishii</name>
    <dbReference type="NCBI Taxonomy" id="1071383"/>
    <lineage>
        <taxon>Eukaryota</taxon>
        <taxon>Fungi</taxon>
        <taxon>Dikarya</taxon>
        <taxon>Ascomycota</taxon>
        <taxon>Saccharomycotina</taxon>
        <taxon>Saccharomycetes</taxon>
        <taxon>Saccharomycetales</taxon>
        <taxon>Saccharomycetaceae</taxon>
        <taxon>Huiozyma</taxon>
    </lineage>
</organism>
<evidence type="ECO:0000313" key="2">
    <source>
        <dbReference type="Proteomes" id="UP000006310"/>
    </source>
</evidence>
<protein>
    <submittedName>
        <fullName evidence="1">Uncharacterized protein</fullName>
    </submittedName>
</protein>
<dbReference type="GO" id="GO:0008080">
    <property type="term" value="F:N-acetyltransferase activity"/>
    <property type="evidence" value="ECO:0007669"/>
    <property type="project" value="TreeGrafter"/>
</dbReference>
<dbReference type="InterPro" id="IPR052058">
    <property type="entry name" value="Alcohol_O-acetyltransferase"/>
</dbReference>
<dbReference type="OrthoDB" id="4040999at2759"/>
<reference evidence="1 2" key="1">
    <citation type="journal article" date="2011" name="Proc. Natl. Acad. Sci. U.S.A.">
        <title>Evolutionary erosion of yeast sex chromosomes by mating-type switching accidents.</title>
        <authorList>
            <person name="Gordon J.L."/>
            <person name="Armisen D."/>
            <person name="Proux-Wera E."/>
            <person name="Oheigeartaigh S.S."/>
            <person name="Byrne K.P."/>
            <person name="Wolfe K.H."/>
        </authorList>
    </citation>
    <scope>NUCLEOTIDE SEQUENCE [LARGE SCALE GENOMIC DNA]</scope>
    <source>
        <strain evidence="2">ATCC MYA-139 / BCRC 22969 / CBS 8797 / CCRC 22969 / KCTC 17520 / NBRC 10181 / NCYC 3082</strain>
    </source>
</reference>
<dbReference type="Proteomes" id="UP000006310">
    <property type="component" value="Chromosome 5"/>
</dbReference>
<dbReference type="OMA" id="MRAWRRN"/>
<reference evidence="2" key="2">
    <citation type="submission" date="2012-08" db="EMBL/GenBank/DDBJ databases">
        <title>Genome sequence of Kazachstania naganishii.</title>
        <authorList>
            <person name="Gordon J.L."/>
            <person name="Armisen D."/>
            <person name="Proux-Wera E."/>
            <person name="OhEigeartaigh S.S."/>
            <person name="Byrne K.P."/>
            <person name="Wolfe K.H."/>
        </authorList>
    </citation>
    <scope>NUCLEOTIDE SEQUENCE [LARGE SCALE GENOMIC DNA]</scope>
    <source>
        <strain evidence="2">ATCC MYA-139 / BCRC 22969 / CBS 8797 / CCRC 22969 / KCTC 17520 / NBRC 10181 / NCYC 3082</strain>
    </source>
</reference>
<dbReference type="KEGG" id="kng:KNAG_0E02770"/>
<proteinExistence type="predicted"/>
<keyword evidence="2" id="KW-1185">Reference proteome</keyword>
<dbReference type="GeneID" id="34526236"/>
<dbReference type="HOGENOM" id="CLU_520828_0_0_1"/>
<dbReference type="PANTHER" id="PTHR28037">
    <property type="entry name" value="ALCOHOL O-ACETYLTRANSFERASE 1-RELATED"/>
    <property type="match status" value="1"/>
</dbReference>
<dbReference type="EMBL" id="HE978318">
    <property type="protein sequence ID" value="CCK70536.1"/>
    <property type="molecule type" value="Genomic_DNA"/>
</dbReference>